<dbReference type="RefSeq" id="WP_307017383.1">
    <property type="nucleotide sequence ID" value="NZ_JAUSUI010000001.1"/>
</dbReference>
<feature type="region of interest" description="Disordered" evidence="1">
    <location>
        <begin position="1"/>
        <end position="30"/>
    </location>
</feature>
<accession>A0ABU0B5W6</accession>
<reference evidence="2 3" key="1">
    <citation type="submission" date="2023-07" db="EMBL/GenBank/DDBJ databases">
        <title>Genomic Encyclopedia of Type Strains, Phase IV (KMG-IV): sequencing the most valuable type-strain genomes for metagenomic binning, comparative biology and taxonomic classification.</title>
        <authorList>
            <person name="Goeker M."/>
        </authorList>
    </citation>
    <scope>NUCLEOTIDE SEQUENCE [LARGE SCALE GENOMIC DNA]</scope>
    <source>
        <strain evidence="2 3">DSM 2457</strain>
    </source>
</reference>
<evidence type="ECO:0000313" key="2">
    <source>
        <dbReference type="EMBL" id="MDQ0301205.1"/>
    </source>
</evidence>
<evidence type="ECO:0000256" key="1">
    <source>
        <dbReference type="SAM" id="MobiDB-lite"/>
    </source>
</evidence>
<comment type="caution">
    <text evidence="2">The sequence shown here is derived from an EMBL/GenBank/DDBJ whole genome shotgun (WGS) entry which is preliminary data.</text>
</comment>
<organism evidence="2 3">
    <name type="scientific">Ancylobacter polymorphus</name>
    <dbReference type="NCBI Taxonomy" id="223390"/>
    <lineage>
        <taxon>Bacteria</taxon>
        <taxon>Pseudomonadati</taxon>
        <taxon>Pseudomonadota</taxon>
        <taxon>Alphaproteobacteria</taxon>
        <taxon>Hyphomicrobiales</taxon>
        <taxon>Xanthobacteraceae</taxon>
        <taxon>Ancylobacter</taxon>
    </lineage>
</organism>
<sequence length="77" mass="8321">MAALFPGGPRPAARAWRHGDRQPSQRGLEQPVEIGQLCAELARLYDGPPDDIQRDVLAFFSGTAERKLILPADAPAA</sequence>
<dbReference type="InterPro" id="IPR008792">
    <property type="entry name" value="PQQD"/>
</dbReference>
<name>A0ABU0B5W6_9HYPH</name>
<dbReference type="Proteomes" id="UP001224682">
    <property type="component" value="Unassembled WGS sequence"/>
</dbReference>
<keyword evidence="3" id="KW-1185">Reference proteome</keyword>
<protein>
    <submittedName>
        <fullName evidence="2">Uncharacterized protein</fullName>
    </submittedName>
</protein>
<evidence type="ECO:0000313" key="3">
    <source>
        <dbReference type="Proteomes" id="UP001224682"/>
    </source>
</evidence>
<dbReference type="Pfam" id="PF05402">
    <property type="entry name" value="PqqD"/>
    <property type="match status" value="1"/>
</dbReference>
<dbReference type="EMBL" id="JAUSUI010000001">
    <property type="protein sequence ID" value="MDQ0301205.1"/>
    <property type="molecule type" value="Genomic_DNA"/>
</dbReference>
<proteinExistence type="predicted"/>
<gene>
    <name evidence="2" type="ORF">J2S75_000216</name>
</gene>